<keyword evidence="3" id="KW-0851">Voltage-gated channel</keyword>
<keyword evidence="4" id="KW-0630">Potassium</keyword>
<dbReference type="EMBL" id="PKPP01004264">
    <property type="protein sequence ID" value="PWA65238.1"/>
    <property type="molecule type" value="Genomic_DNA"/>
</dbReference>
<evidence type="ECO:0000256" key="4">
    <source>
        <dbReference type="ARBA" id="ARBA00022958"/>
    </source>
</evidence>
<keyword evidence="1" id="KW-0633">Potassium transport</keyword>
<evidence type="ECO:0000256" key="2">
    <source>
        <dbReference type="ARBA" id="ARBA00022826"/>
    </source>
</evidence>
<dbReference type="SUPFAM" id="SSF48403">
    <property type="entry name" value="Ankyrin repeat"/>
    <property type="match status" value="1"/>
</dbReference>
<dbReference type="PANTHER" id="PTHR45743">
    <property type="entry name" value="POTASSIUM CHANNEL AKT1"/>
    <property type="match status" value="1"/>
</dbReference>
<dbReference type="AlphaFoldDB" id="A0A2U1MVE4"/>
<evidence type="ECO:0000256" key="6">
    <source>
        <dbReference type="PROSITE-ProRule" id="PRU00023"/>
    </source>
</evidence>
<evidence type="ECO:0000256" key="3">
    <source>
        <dbReference type="ARBA" id="ARBA00022882"/>
    </source>
</evidence>
<organism evidence="7 8">
    <name type="scientific">Artemisia annua</name>
    <name type="common">Sweet wormwood</name>
    <dbReference type="NCBI Taxonomy" id="35608"/>
    <lineage>
        <taxon>Eukaryota</taxon>
        <taxon>Viridiplantae</taxon>
        <taxon>Streptophyta</taxon>
        <taxon>Embryophyta</taxon>
        <taxon>Tracheophyta</taxon>
        <taxon>Spermatophyta</taxon>
        <taxon>Magnoliopsida</taxon>
        <taxon>eudicotyledons</taxon>
        <taxon>Gunneridae</taxon>
        <taxon>Pentapetalae</taxon>
        <taxon>asterids</taxon>
        <taxon>campanulids</taxon>
        <taxon>Asterales</taxon>
        <taxon>Asteraceae</taxon>
        <taxon>Asteroideae</taxon>
        <taxon>Anthemideae</taxon>
        <taxon>Artemisiinae</taxon>
        <taxon>Artemisia</taxon>
    </lineage>
</organism>
<dbReference type="GO" id="GO:0034702">
    <property type="term" value="C:monoatomic ion channel complex"/>
    <property type="evidence" value="ECO:0007669"/>
    <property type="project" value="UniProtKB-KW"/>
</dbReference>
<accession>A0A2U1MVE4</accession>
<comment type="caution">
    <text evidence="7">The sequence shown here is derived from an EMBL/GenBank/DDBJ whole genome shotgun (WGS) entry which is preliminary data.</text>
</comment>
<dbReference type="SMART" id="SM00248">
    <property type="entry name" value="ANK"/>
    <property type="match status" value="1"/>
</dbReference>
<dbReference type="InterPro" id="IPR045319">
    <property type="entry name" value="KAT/AKT"/>
</dbReference>
<keyword evidence="2" id="KW-0631">Potassium channel</keyword>
<keyword evidence="3" id="KW-0406">Ion transport</keyword>
<keyword evidence="6" id="KW-0040">ANK repeat</keyword>
<protein>
    <submittedName>
        <fullName evidence="7">Shaker pollen inward K+ channel</fullName>
    </submittedName>
</protein>
<dbReference type="Pfam" id="PF12796">
    <property type="entry name" value="Ank_2"/>
    <property type="match status" value="1"/>
</dbReference>
<dbReference type="OrthoDB" id="426293at2759"/>
<keyword evidence="5 7" id="KW-0407">Ion channel</keyword>
<dbReference type="Gene3D" id="1.25.40.20">
    <property type="entry name" value="Ankyrin repeat-containing domain"/>
    <property type="match status" value="1"/>
</dbReference>
<evidence type="ECO:0000313" key="7">
    <source>
        <dbReference type="EMBL" id="PWA65238.1"/>
    </source>
</evidence>
<evidence type="ECO:0000256" key="5">
    <source>
        <dbReference type="ARBA" id="ARBA00023303"/>
    </source>
</evidence>
<sequence>MEQIQIPRFIRERSFVGGYYGWLCVVVGPLASYGATLSLGDVGKLSCIATEQKNLNLLKKIILHGGDVTRARSDGYTALHAVVCEGNIEIVKFLLDKGTHIDQKDHHGWTSRDLADQQGHKDIQNLFLTFKFTDDHQFTRPETRTTRADP</sequence>
<dbReference type="Proteomes" id="UP000245207">
    <property type="component" value="Unassembled WGS sequence"/>
</dbReference>
<dbReference type="PANTHER" id="PTHR45743:SF39">
    <property type="entry name" value="POTASSIUM CHANNEL"/>
    <property type="match status" value="1"/>
</dbReference>
<dbReference type="InterPro" id="IPR036770">
    <property type="entry name" value="Ankyrin_rpt-contain_sf"/>
</dbReference>
<evidence type="ECO:0000256" key="1">
    <source>
        <dbReference type="ARBA" id="ARBA00022538"/>
    </source>
</evidence>
<gene>
    <name evidence="7" type="ORF">CTI12_AA337220</name>
</gene>
<name>A0A2U1MVE4_ARTAN</name>
<evidence type="ECO:0000313" key="8">
    <source>
        <dbReference type="Proteomes" id="UP000245207"/>
    </source>
</evidence>
<feature type="repeat" description="ANK" evidence="6">
    <location>
        <begin position="74"/>
        <end position="106"/>
    </location>
</feature>
<keyword evidence="8" id="KW-1185">Reference proteome</keyword>
<dbReference type="GO" id="GO:0005249">
    <property type="term" value="F:voltage-gated potassium channel activity"/>
    <property type="evidence" value="ECO:0007669"/>
    <property type="project" value="InterPro"/>
</dbReference>
<dbReference type="PROSITE" id="PS50088">
    <property type="entry name" value="ANK_REPEAT"/>
    <property type="match status" value="1"/>
</dbReference>
<dbReference type="InterPro" id="IPR002110">
    <property type="entry name" value="Ankyrin_rpt"/>
</dbReference>
<keyword evidence="3" id="KW-0813">Transport</keyword>
<dbReference type="PROSITE" id="PS50297">
    <property type="entry name" value="ANK_REP_REGION"/>
    <property type="match status" value="1"/>
</dbReference>
<reference evidence="7 8" key="1">
    <citation type="journal article" date="2018" name="Mol. Plant">
        <title>The genome of Artemisia annua provides insight into the evolution of Asteraceae family and artemisinin biosynthesis.</title>
        <authorList>
            <person name="Shen Q."/>
            <person name="Zhang L."/>
            <person name="Liao Z."/>
            <person name="Wang S."/>
            <person name="Yan T."/>
            <person name="Shi P."/>
            <person name="Liu M."/>
            <person name="Fu X."/>
            <person name="Pan Q."/>
            <person name="Wang Y."/>
            <person name="Lv Z."/>
            <person name="Lu X."/>
            <person name="Zhang F."/>
            <person name="Jiang W."/>
            <person name="Ma Y."/>
            <person name="Chen M."/>
            <person name="Hao X."/>
            <person name="Li L."/>
            <person name="Tang Y."/>
            <person name="Lv G."/>
            <person name="Zhou Y."/>
            <person name="Sun X."/>
            <person name="Brodelius P.E."/>
            <person name="Rose J.K.C."/>
            <person name="Tang K."/>
        </authorList>
    </citation>
    <scope>NUCLEOTIDE SEQUENCE [LARGE SCALE GENOMIC DNA]</scope>
    <source>
        <strain evidence="8">cv. Huhao1</strain>
        <tissue evidence="7">Leaf</tissue>
    </source>
</reference>
<proteinExistence type="predicted"/>